<dbReference type="EMBL" id="JBFPJR010000008">
    <property type="protein sequence ID" value="MEX0427244.1"/>
    <property type="molecule type" value="Genomic_DNA"/>
</dbReference>
<accession>A0ABV3T016</accession>
<feature type="transmembrane region" description="Helical" evidence="7">
    <location>
        <begin position="241"/>
        <end position="262"/>
    </location>
</feature>
<feature type="transmembrane region" description="Helical" evidence="7">
    <location>
        <begin position="191"/>
        <end position="212"/>
    </location>
</feature>
<comment type="subcellular location">
    <subcellularLocation>
        <location evidence="1">Cell membrane</location>
        <topology evidence="1">Multi-pass membrane protein</topology>
    </subcellularLocation>
</comment>
<gene>
    <name evidence="8" type="ORF">AB3X52_06395</name>
</gene>
<name>A0ABV3T016_9ACTN</name>
<feature type="compositionally biased region" description="Polar residues" evidence="6">
    <location>
        <begin position="1"/>
        <end position="10"/>
    </location>
</feature>
<feature type="transmembrane region" description="Helical" evidence="7">
    <location>
        <begin position="34"/>
        <end position="57"/>
    </location>
</feature>
<keyword evidence="4 7" id="KW-1133">Transmembrane helix</keyword>
<feature type="transmembrane region" description="Helical" evidence="7">
    <location>
        <begin position="78"/>
        <end position="101"/>
    </location>
</feature>
<proteinExistence type="predicted"/>
<sequence>MSETSSTSTEARPAVQPAEPTEPVAPGAVRSSSYGWFAARFAVIGVWALLVVVFCLLRPDTFMTTGTFKTILGGSSQTTLVFLTAALLCTILVGEFVDMSIASNFGLSATLVTVLNVNHGWNVWLAALIGLVAATAVGAINGWLVVRVNVNTIVVTLGMGTLLLGIALWLANLMPVSGLPASFEKIATQPILGLPIGFFYGLLLMIGFAYLLHVTPLGRNMRFVGENREVSRLAGVQVTRIRMGAFTIGGFIAGLGGVLAVAQTGGFDPNSSQAYLLPIFAATFLGTAVLQPGRFNPLGTLIAVFFLATGVLGLQLLGATSWVSNVFYGGVLVVAVTISTVLHQRSR</sequence>
<keyword evidence="2" id="KW-1003">Cell membrane</keyword>
<evidence type="ECO:0000313" key="8">
    <source>
        <dbReference type="EMBL" id="MEX0427244.1"/>
    </source>
</evidence>
<evidence type="ECO:0000256" key="4">
    <source>
        <dbReference type="ARBA" id="ARBA00022989"/>
    </source>
</evidence>
<evidence type="ECO:0000313" key="9">
    <source>
        <dbReference type="Proteomes" id="UP001556631"/>
    </source>
</evidence>
<protein>
    <submittedName>
        <fullName evidence="8">ABC transporter permease</fullName>
    </submittedName>
</protein>
<feature type="transmembrane region" description="Helical" evidence="7">
    <location>
        <begin position="274"/>
        <end position="291"/>
    </location>
</feature>
<dbReference type="InterPro" id="IPR001851">
    <property type="entry name" value="ABC_transp_permease"/>
</dbReference>
<keyword evidence="5 7" id="KW-0472">Membrane</keyword>
<feature type="transmembrane region" description="Helical" evidence="7">
    <location>
        <begin position="298"/>
        <end position="316"/>
    </location>
</feature>
<organism evidence="8 9">
    <name type="scientific">Nocardioides eburneus</name>
    <dbReference type="NCBI Taxonomy" id="3231482"/>
    <lineage>
        <taxon>Bacteria</taxon>
        <taxon>Bacillati</taxon>
        <taxon>Actinomycetota</taxon>
        <taxon>Actinomycetes</taxon>
        <taxon>Propionibacteriales</taxon>
        <taxon>Nocardioidaceae</taxon>
        <taxon>Nocardioides</taxon>
    </lineage>
</organism>
<evidence type="ECO:0000256" key="2">
    <source>
        <dbReference type="ARBA" id="ARBA00022475"/>
    </source>
</evidence>
<evidence type="ECO:0000256" key="3">
    <source>
        <dbReference type="ARBA" id="ARBA00022692"/>
    </source>
</evidence>
<evidence type="ECO:0000256" key="1">
    <source>
        <dbReference type="ARBA" id="ARBA00004651"/>
    </source>
</evidence>
<dbReference type="Proteomes" id="UP001556631">
    <property type="component" value="Unassembled WGS sequence"/>
</dbReference>
<evidence type="ECO:0000256" key="6">
    <source>
        <dbReference type="SAM" id="MobiDB-lite"/>
    </source>
</evidence>
<feature type="transmembrane region" description="Helical" evidence="7">
    <location>
        <begin position="153"/>
        <end position="171"/>
    </location>
</feature>
<evidence type="ECO:0000256" key="5">
    <source>
        <dbReference type="ARBA" id="ARBA00023136"/>
    </source>
</evidence>
<feature type="transmembrane region" description="Helical" evidence="7">
    <location>
        <begin position="322"/>
        <end position="342"/>
    </location>
</feature>
<comment type="caution">
    <text evidence="8">The sequence shown here is derived from an EMBL/GenBank/DDBJ whole genome shotgun (WGS) entry which is preliminary data.</text>
</comment>
<keyword evidence="3 7" id="KW-0812">Transmembrane</keyword>
<dbReference type="CDD" id="cd06579">
    <property type="entry name" value="TM_PBP1_transp_AraH_like"/>
    <property type="match status" value="1"/>
</dbReference>
<dbReference type="PANTHER" id="PTHR32196">
    <property type="entry name" value="ABC TRANSPORTER PERMEASE PROTEIN YPHD-RELATED-RELATED"/>
    <property type="match status" value="1"/>
</dbReference>
<dbReference type="RefSeq" id="WP_367992438.1">
    <property type="nucleotide sequence ID" value="NZ_JBFPJR010000008.1"/>
</dbReference>
<keyword evidence="9" id="KW-1185">Reference proteome</keyword>
<feature type="transmembrane region" description="Helical" evidence="7">
    <location>
        <begin position="121"/>
        <end position="146"/>
    </location>
</feature>
<evidence type="ECO:0000256" key="7">
    <source>
        <dbReference type="SAM" id="Phobius"/>
    </source>
</evidence>
<dbReference type="Pfam" id="PF02653">
    <property type="entry name" value="BPD_transp_2"/>
    <property type="match status" value="1"/>
</dbReference>
<reference evidence="8 9" key="1">
    <citation type="submission" date="2024-07" db="EMBL/GenBank/DDBJ databases">
        <authorList>
            <person name="Lee S."/>
            <person name="Kang M."/>
        </authorList>
    </citation>
    <scope>NUCLEOTIDE SEQUENCE [LARGE SCALE GENOMIC DNA]</scope>
    <source>
        <strain evidence="8 9">DS6</strain>
    </source>
</reference>
<feature type="region of interest" description="Disordered" evidence="6">
    <location>
        <begin position="1"/>
        <end position="29"/>
    </location>
</feature>